<gene>
    <name evidence="1" type="ORF">FCN18_24285</name>
</gene>
<protein>
    <recommendedName>
        <fullName evidence="3">HNH endonuclease</fullName>
    </recommendedName>
</protein>
<evidence type="ECO:0008006" key="3">
    <source>
        <dbReference type="Google" id="ProtNLM"/>
    </source>
</evidence>
<keyword evidence="2" id="KW-1185">Reference proteome</keyword>
<name>A0ABY2S1S9_9PSEU</name>
<evidence type="ECO:0000313" key="2">
    <source>
        <dbReference type="Proteomes" id="UP000309992"/>
    </source>
</evidence>
<evidence type="ECO:0000313" key="1">
    <source>
        <dbReference type="EMBL" id="TKG67028.1"/>
    </source>
</evidence>
<dbReference type="RefSeq" id="WP_137096160.1">
    <property type="nucleotide sequence ID" value="NZ_SWMS01000014.1"/>
</dbReference>
<reference evidence="1 2" key="1">
    <citation type="journal article" date="2015" name="Antonie Van Leeuwenhoek">
        <title>Prauserella endophytica sp. nov., an endophytic actinobacterium isolated from Tamarix taklamakanensis.</title>
        <authorList>
            <person name="Liu J.M."/>
            <person name="Habden X."/>
            <person name="Guo L."/>
            <person name="Tuo L."/>
            <person name="Jiang Z.K."/>
            <person name="Liu S.W."/>
            <person name="Liu X.F."/>
            <person name="Chen L."/>
            <person name="Li R.F."/>
            <person name="Zhang Y.Q."/>
            <person name="Sun C.H."/>
        </authorList>
    </citation>
    <scope>NUCLEOTIDE SEQUENCE [LARGE SCALE GENOMIC DNA]</scope>
    <source>
        <strain evidence="1 2">CGMCC 4.7182</strain>
    </source>
</reference>
<sequence length="168" mass="19482">MKAKQIPKRVKDRVKERSGGICEARVACQGAQAVQIHHRRPRGMGGSRVPGTNEASNLLHLCLECHLWVEKHRLDAADNGWLLKQEQDPTKVSAVIGESRWRLDDNGDYLPLAYEEWQDWKGCYRKRGFKNKSVAVAWIRRNEWRYIPQEPYQCPTCGMWHLTSREAS</sequence>
<organism evidence="1 2">
    <name type="scientific">Prauserella endophytica</name>
    <dbReference type="NCBI Taxonomy" id="1592324"/>
    <lineage>
        <taxon>Bacteria</taxon>
        <taxon>Bacillati</taxon>
        <taxon>Actinomycetota</taxon>
        <taxon>Actinomycetes</taxon>
        <taxon>Pseudonocardiales</taxon>
        <taxon>Pseudonocardiaceae</taxon>
        <taxon>Prauserella</taxon>
        <taxon>Prauserella coralliicola group</taxon>
    </lineage>
</organism>
<proteinExistence type="predicted"/>
<dbReference type="EMBL" id="SWMS01000014">
    <property type="protein sequence ID" value="TKG67028.1"/>
    <property type="molecule type" value="Genomic_DNA"/>
</dbReference>
<accession>A0ABY2S1S9</accession>
<dbReference type="Proteomes" id="UP000309992">
    <property type="component" value="Unassembled WGS sequence"/>
</dbReference>
<comment type="caution">
    <text evidence="1">The sequence shown here is derived from an EMBL/GenBank/DDBJ whole genome shotgun (WGS) entry which is preliminary data.</text>
</comment>